<reference evidence="2 3" key="1">
    <citation type="submission" date="2014-02" db="EMBL/GenBank/DDBJ databases">
        <title>Comparative genomics and transcriptomics to identify genetic mechanisms underlying the emergence of carbapenem resistant Acinetobacter baumannii (CRAb).</title>
        <authorList>
            <person name="Harris A.D."/>
            <person name="Johnson K.J."/>
            <person name="George J."/>
            <person name="Shefchek K."/>
            <person name="Daugherty S.C."/>
            <person name="Parankush S."/>
            <person name="Sadzewicz L."/>
            <person name="Tallon L."/>
            <person name="Sengamalay N."/>
            <person name="Hazen T.H."/>
            <person name="Rasko D.A."/>
        </authorList>
    </citation>
    <scope>NUCLEOTIDE SEQUENCE [LARGE SCALE GENOMIC DNA]</scope>
    <source>
        <strain evidence="2 3">1295743</strain>
    </source>
</reference>
<gene>
    <name evidence="2" type="ORF">J512_4195</name>
</gene>
<dbReference type="InterPro" id="IPR027417">
    <property type="entry name" value="P-loop_NTPase"/>
</dbReference>
<dbReference type="AlphaFoldDB" id="A0A009IF44"/>
<dbReference type="GO" id="GO:0005524">
    <property type="term" value="F:ATP binding"/>
    <property type="evidence" value="ECO:0007669"/>
    <property type="project" value="InterPro"/>
</dbReference>
<organism evidence="2 3">
    <name type="scientific">Acinetobacter baumannii (strain 1295743)</name>
    <dbReference type="NCBI Taxonomy" id="1310613"/>
    <lineage>
        <taxon>Bacteria</taxon>
        <taxon>Pseudomonadati</taxon>
        <taxon>Pseudomonadota</taxon>
        <taxon>Gammaproteobacteria</taxon>
        <taxon>Moraxellales</taxon>
        <taxon>Moraxellaceae</taxon>
        <taxon>Acinetobacter</taxon>
        <taxon>Acinetobacter calcoaceticus/baumannii complex</taxon>
    </lineage>
</organism>
<dbReference type="InterPro" id="IPR003959">
    <property type="entry name" value="ATPase_AAA_core"/>
</dbReference>
<dbReference type="Proteomes" id="UP000020595">
    <property type="component" value="Unassembled WGS sequence"/>
</dbReference>
<proteinExistence type="predicted"/>
<evidence type="ECO:0000259" key="1">
    <source>
        <dbReference type="Pfam" id="PF13304"/>
    </source>
</evidence>
<protein>
    <submittedName>
        <fullName evidence="2">RecF/RecN/SMC N terminal domain protein</fullName>
    </submittedName>
</protein>
<dbReference type="InterPro" id="IPR051396">
    <property type="entry name" value="Bact_Antivir_Def_Nuclease"/>
</dbReference>
<dbReference type="PANTHER" id="PTHR43581">
    <property type="entry name" value="ATP/GTP PHOSPHATASE"/>
    <property type="match status" value="1"/>
</dbReference>
<name>A0A009IF44_ACIB9</name>
<dbReference type="GO" id="GO:0016887">
    <property type="term" value="F:ATP hydrolysis activity"/>
    <property type="evidence" value="ECO:0007669"/>
    <property type="project" value="InterPro"/>
</dbReference>
<dbReference type="PATRIC" id="fig|1310613.3.peg.3996"/>
<dbReference type="Gene3D" id="3.40.50.300">
    <property type="entry name" value="P-loop containing nucleotide triphosphate hydrolases"/>
    <property type="match status" value="1"/>
</dbReference>
<dbReference type="Pfam" id="PF13304">
    <property type="entry name" value="AAA_21"/>
    <property type="match status" value="1"/>
</dbReference>
<sequence length="412" mass="47641">MINYYLRAFHAENFRQFSKISMTFGKKFNFITGPNGCGKSGILTGINHCLSYDWSSSRLNNNTSFYVQIEMEDKIIFSGLGKNSFNSRNTYRQNSLDNWTTPEVDVSGVDKNYSIITPNNNEIMPLFLGTKRSIDYQRIEGARREEDVQQSVQKYRSHSLESNSSNVKQWFINRYFFIDKEWAVEEKLNWNVLIENLPKLAPFDSDFKYIRTERDLEPIFSLYGQECYLEELSAGFQAIFSIIANIIEWIEATNPIGHKDIQKAVGTVLIDELDLHLHPEWQFSIRDGLEAIFQNLQFIVTTHSPHLLSSAKEGEVIVMTRTNGVMEYEFTPSSKRYSGWNTDQILEDVMGVKSLNNKDYEQLVNQALDAYEQRNKAELIALIQRLKDIAHSNDTIVQVLEIRLASLELVND</sequence>
<accession>A0A009IF44</accession>
<dbReference type="RefSeq" id="WP_032051922.1">
    <property type="nucleotide sequence ID" value="NZ_JEWH01000110.1"/>
</dbReference>
<evidence type="ECO:0000313" key="2">
    <source>
        <dbReference type="EMBL" id="EXB03289.1"/>
    </source>
</evidence>
<dbReference type="PANTHER" id="PTHR43581:SF3">
    <property type="entry name" value="AAA+ ATPASE DOMAIN-CONTAINING PROTEIN"/>
    <property type="match status" value="1"/>
</dbReference>
<evidence type="ECO:0000313" key="3">
    <source>
        <dbReference type="Proteomes" id="UP000020595"/>
    </source>
</evidence>
<feature type="domain" description="ATPase AAA-type core" evidence="1">
    <location>
        <begin position="28"/>
        <end position="309"/>
    </location>
</feature>
<dbReference type="EMBL" id="JEWH01000110">
    <property type="protein sequence ID" value="EXB03289.1"/>
    <property type="molecule type" value="Genomic_DNA"/>
</dbReference>
<dbReference type="SUPFAM" id="SSF52540">
    <property type="entry name" value="P-loop containing nucleoside triphosphate hydrolases"/>
    <property type="match status" value="1"/>
</dbReference>
<comment type="caution">
    <text evidence="2">The sequence shown here is derived from an EMBL/GenBank/DDBJ whole genome shotgun (WGS) entry which is preliminary data.</text>
</comment>